<dbReference type="PANTHER" id="PTHR35011">
    <property type="entry name" value="2,3-DIKETO-L-GULONATE TRAP TRANSPORTER SMALL PERMEASE PROTEIN YIAM"/>
    <property type="match status" value="1"/>
</dbReference>
<keyword evidence="5 9" id="KW-0812">Transmembrane</keyword>
<dbReference type="EMBL" id="JADFFK010000006">
    <property type="protein sequence ID" value="MBE9637194.1"/>
    <property type="molecule type" value="Genomic_DNA"/>
</dbReference>
<evidence type="ECO:0000256" key="8">
    <source>
        <dbReference type="ARBA" id="ARBA00038436"/>
    </source>
</evidence>
<comment type="caution">
    <text evidence="11">The sequence shown here is derived from an EMBL/GenBank/DDBJ whole genome shotgun (WGS) entry which is preliminary data.</text>
</comment>
<dbReference type="RefSeq" id="WP_194134509.1">
    <property type="nucleotide sequence ID" value="NZ_JADFFK010000006.1"/>
</dbReference>
<sequence length="176" mass="18835">MSRTQDDTGAAGTAPLTERALTPLVRLGAALSTALILATLALTTFSALMRYAFDRPPVWVDALNGFLLVAIVAFGVAEAYRRNDHISIDILTHALRGKARTMAAIFSDLCVLAFCGVLGISTWESIEFARMFGAYTSGAIEIESWIPQVPLLCGAVLLGAYAFARLLGHLFGKGRT</sequence>
<comment type="subunit">
    <text evidence="9">The complex comprises the extracytoplasmic solute receptor protein and the two transmembrane proteins.</text>
</comment>
<feature type="transmembrane region" description="Helical" evidence="9">
    <location>
        <begin position="145"/>
        <end position="167"/>
    </location>
</feature>
<dbReference type="InterPro" id="IPR055348">
    <property type="entry name" value="DctQ"/>
</dbReference>
<feature type="transmembrane region" description="Helical" evidence="9">
    <location>
        <begin position="59"/>
        <end position="80"/>
    </location>
</feature>
<evidence type="ECO:0000256" key="3">
    <source>
        <dbReference type="ARBA" id="ARBA00022475"/>
    </source>
</evidence>
<evidence type="ECO:0000259" key="10">
    <source>
        <dbReference type="Pfam" id="PF04290"/>
    </source>
</evidence>
<feature type="transmembrane region" description="Helical" evidence="9">
    <location>
        <begin position="29"/>
        <end position="53"/>
    </location>
</feature>
<comment type="function">
    <text evidence="9">Part of the tripartite ATP-independent periplasmic (TRAP) transport system.</text>
</comment>
<comment type="similarity">
    <text evidence="8 9">Belongs to the TRAP transporter small permease family.</text>
</comment>
<keyword evidence="12" id="KW-1185">Reference proteome</keyword>
<keyword evidence="6 9" id="KW-1133">Transmembrane helix</keyword>
<evidence type="ECO:0000256" key="9">
    <source>
        <dbReference type="RuleBase" id="RU369079"/>
    </source>
</evidence>
<keyword evidence="3" id="KW-1003">Cell membrane</keyword>
<evidence type="ECO:0000313" key="12">
    <source>
        <dbReference type="Proteomes" id="UP000607796"/>
    </source>
</evidence>
<dbReference type="InterPro" id="IPR007387">
    <property type="entry name" value="TRAP_DctQ"/>
</dbReference>
<evidence type="ECO:0000256" key="5">
    <source>
        <dbReference type="ARBA" id="ARBA00022692"/>
    </source>
</evidence>
<protein>
    <recommendedName>
        <fullName evidence="9">TRAP transporter small permease protein</fullName>
    </recommendedName>
</protein>
<comment type="subcellular location">
    <subcellularLocation>
        <location evidence="1 9">Cell inner membrane</location>
        <topology evidence="1 9">Multi-pass membrane protein</topology>
    </subcellularLocation>
</comment>
<accession>A0ABR9X0V9</accession>
<name>A0ABR9X0V9_9RHOB</name>
<evidence type="ECO:0000256" key="6">
    <source>
        <dbReference type="ARBA" id="ARBA00022989"/>
    </source>
</evidence>
<proteinExistence type="inferred from homology"/>
<evidence type="ECO:0000256" key="1">
    <source>
        <dbReference type="ARBA" id="ARBA00004429"/>
    </source>
</evidence>
<organism evidence="11 12">
    <name type="scientific">Salipiger mangrovisoli</name>
    <dbReference type="NCBI Taxonomy" id="2865933"/>
    <lineage>
        <taxon>Bacteria</taxon>
        <taxon>Pseudomonadati</taxon>
        <taxon>Pseudomonadota</taxon>
        <taxon>Alphaproteobacteria</taxon>
        <taxon>Rhodobacterales</taxon>
        <taxon>Roseobacteraceae</taxon>
        <taxon>Salipiger</taxon>
    </lineage>
</organism>
<feature type="domain" description="Tripartite ATP-independent periplasmic transporters DctQ component" evidence="10">
    <location>
        <begin position="41"/>
        <end position="169"/>
    </location>
</feature>
<dbReference type="Pfam" id="PF04290">
    <property type="entry name" value="DctQ"/>
    <property type="match status" value="1"/>
</dbReference>
<dbReference type="PANTHER" id="PTHR35011:SF2">
    <property type="entry name" value="2,3-DIKETO-L-GULONATE TRAP TRANSPORTER SMALL PERMEASE PROTEIN YIAM"/>
    <property type="match status" value="1"/>
</dbReference>
<gene>
    <name evidence="11" type="ORF">IQ782_10120</name>
</gene>
<reference evidence="11 12" key="1">
    <citation type="journal article" date="2021" name="Int. J. Syst. Evol. Microbiol.">
        <title>Salipiger mangrovisoli sp. nov., isolated from mangrove soil and the proposal for the reclassification of Paraphaeobacter pallidus as Salipiger pallidus comb. nov.</title>
        <authorList>
            <person name="Du J."/>
            <person name="Liu Y."/>
            <person name="Pei T."/>
            <person name="Deng M.R."/>
            <person name="Zhu H."/>
        </authorList>
    </citation>
    <scope>NUCLEOTIDE SEQUENCE [LARGE SCALE GENOMIC DNA]</scope>
    <source>
        <strain evidence="11 12">6D45A</strain>
    </source>
</reference>
<keyword evidence="4 9" id="KW-0997">Cell inner membrane</keyword>
<evidence type="ECO:0000256" key="4">
    <source>
        <dbReference type="ARBA" id="ARBA00022519"/>
    </source>
</evidence>
<evidence type="ECO:0000313" key="11">
    <source>
        <dbReference type="EMBL" id="MBE9637194.1"/>
    </source>
</evidence>
<evidence type="ECO:0000256" key="2">
    <source>
        <dbReference type="ARBA" id="ARBA00022448"/>
    </source>
</evidence>
<keyword evidence="7 9" id="KW-0472">Membrane</keyword>
<dbReference type="Proteomes" id="UP000607796">
    <property type="component" value="Unassembled WGS sequence"/>
</dbReference>
<keyword evidence="2 9" id="KW-0813">Transport</keyword>
<evidence type="ECO:0000256" key="7">
    <source>
        <dbReference type="ARBA" id="ARBA00023136"/>
    </source>
</evidence>
<feature type="transmembrane region" description="Helical" evidence="9">
    <location>
        <begin position="101"/>
        <end position="123"/>
    </location>
</feature>